<organism evidence="2 3">
    <name type="scientific">Oryza sativa subsp. japonica</name>
    <name type="common">Rice</name>
    <dbReference type="NCBI Taxonomy" id="39947"/>
    <lineage>
        <taxon>Eukaryota</taxon>
        <taxon>Viridiplantae</taxon>
        <taxon>Streptophyta</taxon>
        <taxon>Embryophyta</taxon>
        <taxon>Tracheophyta</taxon>
        <taxon>Spermatophyta</taxon>
        <taxon>Magnoliopsida</taxon>
        <taxon>Liliopsida</taxon>
        <taxon>Poales</taxon>
        <taxon>Poaceae</taxon>
        <taxon>BOP clade</taxon>
        <taxon>Oryzoideae</taxon>
        <taxon>Oryzeae</taxon>
        <taxon>Oryzinae</taxon>
        <taxon>Oryza</taxon>
        <taxon>Oryza sativa</taxon>
    </lineage>
</organism>
<dbReference type="FunCoup" id="A0A0P0X6P1">
    <property type="interactions" value="35"/>
</dbReference>
<sequence length="210" mass="22605">ADLAFVAGEHLRGAEAAHGVGELVPDQLRARAGELPDELPRPRVRQQLLVRLQEAHVAQQVLVVAVVELRRRVGVEVDVPAVAGGGALAAEEVAVPRAHAGVGPPRAGVVPQPRLHGGARGAADGVRTGEHGEVQHGEPPRLEEGDEVGDALPPHGHVLVGVHHARPPPVLPPVHQRPVLSLPRCWRRGRRRRGCRRRRRSWGTWPPARP</sequence>
<feature type="region of interest" description="Disordered" evidence="1">
    <location>
        <begin position="104"/>
        <end position="144"/>
    </location>
</feature>
<dbReference type="InParanoid" id="A0A0P0X6P1"/>
<evidence type="ECO:0000313" key="2">
    <source>
        <dbReference type="EMBL" id="BAT01631.1"/>
    </source>
</evidence>
<name>A0A0P0X6P1_ORYSJ</name>
<keyword evidence="3" id="KW-1185">Reference proteome</keyword>
<dbReference type="Gramene" id="Os07t0499650-00">
    <property type="protein sequence ID" value="Os07t0499650-00"/>
    <property type="gene ID" value="Os07g0499650"/>
</dbReference>
<dbReference type="EMBL" id="AP014963">
    <property type="protein sequence ID" value="BAT01631.1"/>
    <property type="molecule type" value="Genomic_DNA"/>
</dbReference>
<feature type="non-terminal residue" evidence="2">
    <location>
        <position position="210"/>
    </location>
</feature>
<gene>
    <name evidence="2" type="ordered locus">Os07g0499650</name>
    <name evidence="2" type="ORF">OSNPB_070499650</name>
</gene>
<feature type="compositionally biased region" description="Basic and acidic residues" evidence="1">
    <location>
        <begin position="127"/>
        <end position="143"/>
    </location>
</feature>
<dbReference type="Proteomes" id="UP000059680">
    <property type="component" value="Chromosome 7"/>
</dbReference>
<reference evidence="2 3" key="2">
    <citation type="journal article" date="2013" name="Plant Cell Physiol.">
        <title>Rice Annotation Project Database (RAP-DB): an integrative and interactive database for rice genomics.</title>
        <authorList>
            <person name="Sakai H."/>
            <person name="Lee S.S."/>
            <person name="Tanaka T."/>
            <person name="Numa H."/>
            <person name="Kim J."/>
            <person name="Kawahara Y."/>
            <person name="Wakimoto H."/>
            <person name="Yang C.C."/>
            <person name="Iwamoto M."/>
            <person name="Abe T."/>
            <person name="Yamada Y."/>
            <person name="Muto A."/>
            <person name="Inokuchi H."/>
            <person name="Ikemura T."/>
            <person name="Matsumoto T."/>
            <person name="Sasaki T."/>
            <person name="Itoh T."/>
        </authorList>
    </citation>
    <scope>NUCLEOTIDE SEQUENCE [LARGE SCALE GENOMIC DNA]</scope>
    <source>
        <strain evidence="3">cv. Nipponbare</strain>
    </source>
</reference>
<evidence type="ECO:0000256" key="1">
    <source>
        <dbReference type="SAM" id="MobiDB-lite"/>
    </source>
</evidence>
<protein>
    <submittedName>
        <fullName evidence="2">Os07g0499650 protein</fullName>
    </submittedName>
</protein>
<accession>A0A0P0X6P1</accession>
<dbReference type="PaxDb" id="39947-A0A0P0X6P1"/>
<dbReference type="AlphaFoldDB" id="A0A0P0X6P1"/>
<proteinExistence type="predicted"/>
<reference evidence="2 3" key="3">
    <citation type="journal article" date="2013" name="Rice">
        <title>Improvement of the Oryza sativa Nipponbare reference genome using next generation sequence and optical map data.</title>
        <authorList>
            <person name="Kawahara Y."/>
            <person name="de la Bastide M."/>
            <person name="Hamilton J.P."/>
            <person name="Kanamori H."/>
            <person name="McCombie W.R."/>
            <person name="Ouyang S."/>
            <person name="Schwartz D.C."/>
            <person name="Tanaka T."/>
            <person name="Wu J."/>
            <person name="Zhou S."/>
            <person name="Childs K.L."/>
            <person name="Davidson R.M."/>
            <person name="Lin H."/>
            <person name="Quesada-Ocampo L."/>
            <person name="Vaillancourt B."/>
            <person name="Sakai H."/>
            <person name="Lee S.S."/>
            <person name="Kim J."/>
            <person name="Numa H."/>
            <person name="Itoh T."/>
            <person name="Buell C.R."/>
            <person name="Matsumoto T."/>
        </authorList>
    </citation>
    <scope>NUCLEOTIDE SEQUENCE [LARGE SCALE GENOMIC DNA]</scope>
    <source>
        <strain evidence="3">cv. Nipponbare</strain>
    </source>
</reference>
<evidence type="ECO:0000313" key="3">
    <source>
        <dbReference type="Proteomes" id="UP000059680"/>
    </source>
</evidence>
<reference evidence="3" key="1">
    <citation type="journal article" date="2005" name="Nature">
        <title>The map-based sequence of the rice genome.</title>
        <authorList>
            <consortium name="International rice genome sequencing project (IRGSP)"/>
            <person name="Matsumoto T."/>
            <person name="Wu J."/>
            <person name="Kanamori H."/>
            <person name="Katayose Y."/>
            <person name="Fujisawa M."/>
            <person name="Namiki N."/>
            <person name="Mizuno H."/>
            <person name="Yamamoto K."/>
            <person name="Antonio B.A."/>
            <person name="Baba T."/>
            <person name="Sakata K."/>
            <person name="Nagamura Y."/>
            <person name="Aoki H."/>
            <person name="Arikawa K."/>
            <person name="Arita K."/>
            <person name="Bito T."/>
            <person name="Chiden Y."/>
            <person name="Fujitsuka N."/>
            <person name="Fukunaka R."/>
            <person name="Hamada M."/>
            <person name="Harada C."/>
            <person name="Hayashi A."/>
            <person name="Hijishita S."/>
            <person name="Honda M."/>
            <person name="Hosokawa S."/>
            <person name="Ichikawa Y."/>
            <person name="Idonuma A."/>
            <person name="Iijima M."/>
            <person name="Ikeda M."/>
            <person name="Ikeno M."/>
            <person name="Ito K."/>
            <person name="Ito S."/>
            <person name="Ito T."/>
            <person name="Ito Y."/>
            <person name="Ito Y."/>
            <person name="Iwabuchi A."/>
            <person name="Kamiya K."/>
            <person name="Karasawa W."/>
            <person name="Kurita K."/>
            <person name="Katagiri S."/>
            <person name="Kikuta A."/>
            <person name="Kobayashi H."/>
            <person name="Kobayashi N."/>
            <person name="Machita K."/>
            <person name="Maehara T."/>
            <person name="Masukawa M."/>
            <person name="Mizubayashi T."/>
            <person name="Mukai Y."/>
            <person name="Nagasaki H."/>
            <person name="Nagata Y."/>
            <person name="Naito S."/>
            <person name="Nakashima M."/>
            <person name="Nakama Y."/>
            <person name="Nakamichi Y."/>
            <person name="Nakamura M."/>
            <person name="Meguro A."/>
            <person name="Negishi M."/>
            <person name="Ohta I."/>
            <person name="Ohta T."/>
            <person name="Okamoto M."/>
            <person name="Ono N."/>
            <person name="Saji S."/>
            <person name="Sakaguchi M."/>
            <person name="Sakai K."/>
            <person name="Shibata M."/>
            <person name="Shimokawa T."/>
            <person name="Song J."/>
            <person name="Takazaki Y."/>
            <person name="Terasawa K."/>
            <person name="Tsugane M."/>
            <person name="Tsuji K."/>
            <person name="Ueda S."/>
            <person name="Waki K."/>
            <person name="Yamagata H."/>
            <person name="Yamamoto M."/>
            <person name="Yamamoto S."/>
            <person name="Yamane H."/>
            <person name="Yoshiki S."/>
            <person name="Yoshihara R."/>
            <person name="Yukawa K."/>
            <person name="Zhong H."/>
            <person name="Yano M."/>
            <person name="Yuan Q."/>
            <person name="Ouyang S."/>
            <person name="Liu J."/>
            <person name="Jones K.M."/>
            <person name="Gansberger K."/>
            <person name="Moffat K."/>
            <person name="Hill J."/>
            <person name="Bera J."/>
            <person name="Fadrosh D."/>
            <person name="Jin S."/>
            <person name="Johri S."/>
            <person name="Kim M."/>
            <person name="Overton L."/>
            <person name="Reardon M."/>
            <person name="Tsitrin T."/>
            <person name="Vuong H."/>
            <person name="Weaver B."/>
            <person name="Ciecko A."/>
            <person name="Tallon L."/>
            <person name="Jackson J."/>
            <person name="Pai G."/>
            <person name="Aken S.V."/>
            <person name="Utterback T."/>
            <person name="Reidmuller S."/>
            <person name="Feldblyum T."/>
            <person name="Hsiao J."/>
            <person name="Zismann V."/>
            <person name="Iobst S."/>
            <person name="de Vazeille A.R."/>
            <person name="Buell C.R."/>
            <person name="Ying K."/>
            <person name="Li Y."/>
            <person name="Lu T."/>
            <person name="Huang Y."/>
            <person name="Zhao Q."/>
            <person name="Feng Q."/>
            <person name="Zhang L."/>
            <person name="Zhu J."/>
            <person name="Weng Q."/>
            <person name="Mu J."/>
            <person name="Lu Y."/>
            <person name="Fan D."/>
            <person name="Liu Y."/>
            <person name="Guan J."/>
            <person name="Zhang Y."/>
            <person name="Yu S."/>
            <person name="Liu X."/>
            <person name="Zhang Y."/>
            <person name="Hong G."/>
            <person name="Han B."/>
            <person name="Choisne N."/>
            <person name="Demange N."/>
            <person name="Orjeda G."/>
            <person name="Samain S."/>
            <person name="Cattolico L."/>
            <person name="Pelletier E."/>
            <person name="Couloux A."/>
            <person name="Segurens B."/>
            <person name="Wincker P."/>
            <person name="D'Hont A."/>
            <person name="Scarpelli C."/>
            <person name="Weissenbach J."/>
            <person name="Salanoubat M."/>
            <person name="Quetier F."/>
            <person name="Yu Y."/>
            <person name="Kim H.R."/>
            <person name="Rambo T."/>
            <person name="Currie J."/>
            <person name="Collura K."/>
            <person name="Luo M."/>
            <person name="Yang T."/>
            <person name="Ammiraju J.S.S."/>
            <person name="Engler F."/>
            <person name="Soderlund C."/>
            <person name="Wing R.A."/>
            <person name="Palmer L.E."/>
            <person name="de la Bastide M."/>
            <person name="Spiegel L."/>
            <person name="Nascimento L."/>
            <person name="Zutavern T."/>
            <person name="O'Shaughnessy A."/>
            <person name="Dike S."/>
            <person name="Dedhia N."/>
            <person name="Preston R."/>
            <person name="Balija V."/>
            <person name="McCombie W.R."/>
            <person name="Chow T."/>
            <person name="Chen H."/>
            <person name="Chung M."/>
            <person name="Chen C."/>
            <person name="Shaw J."/>
            <person name="Wu H."/>
            <person name="Hsiao K."/>
            <person name="Chao Y."/>
            <person name="Chu M."/>
            <person name="Cheng C."/>
            <person name="Hour A."/>
            <person name="Lee P."/>
            <person name="Lin S."/>
            <person name="Lin Y."/>
            <person name="Liou J."/>
            <person name="Liu S."/>
            <person name="Hsing Y."/>
            <person name="Raghuvanshi S."/>
            <person name="Mohanty A."/>
            <person name="Bharti A.K."/>
            <person name="Gaur A."/>
            <person name="Gupta V."/>
            <person name="Kumar D."/>
            <person name="Ravi V."/>
            <person name="Vij S."/>
            <person name="Kapur A."/>
            <person name="Khurana P."/>
            <person name="Khurana P."/>
            <person name="Khurana J.P."/>
            <person name="Tyagi A.K."/>
            <person name="Gaikwad K."/>
            <person name="Singh A."/>
            <person name="Dalal V."/>
            <person name="Srivastava S."/>
            <person name="Dixit A."/>
            <person name="Pal A.K."/>
            <person name="Ghazi I.A."/>
            <person name="Yadav M."/>
            <person name="Pandit A."/>
            <person name="Bhargava A."/>
            <person name="Sureshbabu K."/>
            <person name="Batra K."/>
            <person name="Sharma T.R."/>
            <person name="Mohapatra T."/>
            <person name="Singh N.K."/>
            <person name="Messing J."/>
            <person name="Nelson A.B."/>
            <person name="Fuks G."/>
            <person name="Kavchok S."/>
            <person name="Keizer G."/>
            <person name="Linton E."/>
            <person name="Llaca V."/>
            <person name="Song R."/>
            <person name="Tanyolac B."/>
            <person name="Young S."/>
            <person name="Ho-Il K."/>
            <person name="Hahn J.H."/>
            <person name="Sangsakoo G."/>
            <person name="Vanavichit A."/>
            <person name="de Mattos Luiz.A.T."/>
            <person name="Zimmer P.D."/>
            <person name="Malone G."/>
            <person name="Dellagostin O."/>
            <person name="de Oliveira A.C."/>
            <person name="Bevan M."/>
            <person name="Bancroft I."/>
            <person name="Minx P."/>
            <person name="Cordum H."/>
            <person name="Wilson R."/>
            <person name="Cheng Z."/>
            <person name="Jin W."/>
            <person name="Jiang J."/>
            <person name="Leong S.A."/>
            <person name="Iwama H."/>
            <person name="Gojobori T."/>
            <person name="Itoh T."/>
            <person name="Niimura Y."/>
            <person name="Fujii Y."/>
            <person name="Habara T."/>
            <person name="Sakai H."/>
            <person name="Sato Y."/>
            <person name="Wilson G."/>
            <person name="Kumar K."/>
            <person name="McCouch S."/>
            <person name="Juretic N."/>
            <person name="Hoen D."/>
            <person name="Wright S."/>
            <person name="Bruskiewich R."/>
            <person name="Bureau T."/>
            <person name="Miyao A."/>
            <person name="Hirochika H."/>
            <person name="Nishikawa T."/>
            <person name="Kadowaki K."/>
            <person name="Sugiura M."/>
            <person name="Burr B."/>
            <person name="Sasaki T."/>
        </authorList>
    </citation>
    <scope>NUCLEOTIDE SEQUENCE [LARGE SCALE GENOMIC DNA]</scope>
    <source>
        <strain evidence="3">cv. Nipponbare</strain>
    </source>
</reference>